<dbReference type="RefSeq" id="WP_128986448.1">
    <property type="nucleotide sequence ID" value="NZ_CBCSEI010000002.1"/>
</dbReference>
<keyword evidence="1" id="KW-1133">Transmembrane helix</keyword>
<dbReference type="AlphaFoldDB" id="A0A4Q0ZHI0"/>
<dbReference type="GO" id="GO:0006974">
    <property type="term" value="P:DNA damage response"/>
    <property type="evidence" value="ECO:0007669"/>
    <property type="project" value="TreeGrafter"/>
</dbReference>
<sequence length="238" mass="27284">MEKLDTKSSFVLGFFIFLGLSILGYLISASVIKYKEFDRTVIVKGLSEKEVEADIVLWPIRFSVIDNSLDELNKKVENDTNEILRFLEINGINKDEITINSPAIIDKMANEYSNQEVQVRYLANRTINIYSSNVIKVREITGKLFELSKKGILFKIDDYDSKIEYIYTKLNDIKPSMIEEATNNARSVALKFAEDSKSKLGKIKKASQGQFVITSRDKNTEYIKNVRIVSTVEYYLSD</sequence>
<gene>
    <name evidence="2" type="ORF">CP963_00840</name>
    <name evidence="3" type="ORF">CRU90_06395</name>
</gene>
<keyword evidence="1" id="KW-0812">Transmembrane</keyword>
<dbReference type="Proteomes" id="UP000290870">
    <property type="component" value="Unassembled WGS sequence"/>
</dbReference>
<dbReference type="InterPro" id="IPR007497">
    <property type="entry name" value="SIMPL/DUF541"/>
</dbReference>
<evidence type="ECO:0000313" key="3">
    <source>
        <dbReference type="EMBL" id="RXJ84491.1"/>
    </source>
</evidence>
<dbReference type="InterPro" id="IPR016907">
    <property type="entry name" value="UCP029033"/>
</dbReference>
<dbReference type="PIRSF" id="PIRSF029033">
    <property type="entry name" value="UCP029033"/>
    <property type="match status" value="1"/>
</dbReference>
<proteinExistence type="predicted"/>
<accession>A0A4Q0ZHI0</accession>
<keyword evidence="4" id="KW-1185">Reference proteome</keyword>
<feature type="transmembrane region" description="Helical" evidence="1">
    <location>
        <begin position="12"/>
        <end position="32"/>
    </location>
</feature>
<reference evidence="3 5" key="2">
    <citation type="submission" date="2017-10" db="EMBL/GenBank/DDBJ databases">
        <title>Genomics of the genus Arcobacter.</title>
        <authorList>
            <person name="Perez-Cataluna A."/>
            <person name="Figueras M.J."/>
        </authorList>
    </citation>
    <scope>NUCLEOTIDE SEQUENCE [LARGE SCALE GENOMIC DNA]</scope>
    <source>
        <strain evidence="3 5">F26</strain>
    </source>
</reference>
<dbReference type="PANTHER" id="PTHR34387:SF2">
    <property type="entry name" value="SLR1258 PROTEIN"/>
    <property type="match status" value="1"/>
</dbReference>
<dbReference type="Pfam" id="PF04402">
    <property type="entry name" value="SIMPL"/>
    <property type="match status" value="1"/>
</dbReference>
<dbReference type="PANTHER" id="PTHR34387">
    <property type="entry name" value="SLR1258 PROTEIN"/>
    <property type="match status" value="1"/>
</dbReference>
<organism evidence="3 5">
    <name type="scientific">Arcobacter cloacae</name>
    <dbReference type="NCBI Taxonomy" id="1054034"/>
    <lineage>
        <taxon>Bacteria</taxon>
        <taxon>Pseudomonadati</taxon>
        <taxon>Campylobacterota</taxon>
        <taxon>Epsilonproteobacteria</taxon>
        <taxon>Campylobacterales</taxon>
        <taxon>Arcobacteraceae</taxon>
        <taxon>Arcobacter</taxon>
    </lineage>
</organism>
<evidence type="ECO:0000313" key="5">
    <source>
        <dbReference type="Proteomes" id="UP000290870"/>
    </source>
</evidence>
<name>A0A4Q0ZHI0_9BACT</name>
<comment type="caution">
    <text evidence="3">The sequence shown here is derived from an EMBL/GenBank/DDBJ whole genome shotgun (WGS) entry which is preliminary data.</text>
</comment>
<keyword evidence="1" id="KW-0472">Membrane</keyword>
<protein>
    <submittedName>
        <fullName evidence="3">Uncharacterized protein</fullName>
    </submittedName>
</protein>
<reference evidence="2 4" key="1">
    <citation type="submission" date="2017-09" db="EMBL/GenBank/DDBJ databases">
        <title>Genomics of the genus Arcobacter.</title>
        <authorList>
            <person name="Perez-Cataluna A."/>
            <person name="Figueras M.J."/>
            <person name="Salas-Masso N."/>
        </authorList>
    </citation>
    <scope>NUCLEOTIDE SEQUENCE [LARGE SCALE GENOMIC DNA]</scope>
    <source>
        <strain evidence="2 4">CECT 7834</strain>
    </source>
</reference>
<dbReference type="Proteomes" id="UP000290378">
    <property type="component" value="Unassembled WGS sequence"/>
</dbReference>
<dbReference type="InterPro" id="IPR052022">
    <property type="entry name" value="26kDa_periplasmic_antigen"/>
</dbReference>
<dbReference type="EMBL" id="NXII01000001">
    <property type="protein sequence ID" value="RXI43145.1"/>
    <property type="molecule type" value="Genomic_DNA"/>
</dbReference>
<evidence type="ECO:0000313" key="4">
    <source>
        <dbReference type="Proteomes" id="UP000290378"/>
    </source>
</evidence>
<dbReference type="EMBL" id="PDJZ01000005">
    <property type="protein sequence ID" value="RXJ84491.1"/>
    <property type="molecule type" value="Genomic_DNA"/>
</dbReference>
<dbReference type="OrthoDB" id="9806540at2"/>
<evidence type="ECO:0000313" key="2">
    <source>
        <dbReference type="EMBL" id="RXI43145.1"/>
    </source>
</evidence>
<evidence type="ECO:0000256" key="1">
    <source>
        <dbReference type="SAM" id="Phobius"/>
    </source>
</evidence>